<dbReference type="GO" id="GO:0003796">
    <property type="term" value="F:lysozyme activity"/>
    <property type="evidence" value="ECO:0007669"/>
    <property type="project" value="InterPro"/>
</dbReference>
<dbReference type="Pfam" id="PF01471">
    <property type="entry name" value="PG_binding_1"/>
    <property type="match status" value="1"/>
</dbReference>
<name>A0A014N4T7_9GAMM</name>
<protein>
    <recommendedName>
        <fullName evidence="3">Peptidoglycan binding-like domain-containing protein</fullName>
    </recommendedName>
</protein>
<dbReference type="InterPro" id="IPR036366">
    <property type="entry name" value="PGBDSf"/>
</dbReference>
<dbReference type="SUPFAM" id="SSF47090">
    <property type="entry name" value="PGBD-like"/>
    <property type="match status" value="1"/>
</dbReference>
<dbReference type="Proteomes" id="UP000019918">
    <property type="component" value="Unassembled WGS sequence"/>
</dbReference>
<keyword evidence="1" id="KW-0929">Antimicrobial</keyword>
<dbReference type="Gene3D" id="1.10.530.40">
    <property type="match status" value="1"/>
</dbReference>
<evidence type="ECO:0000313" key="5">
    <source>
        <dbReference type="Proteomes" id="UP000019918"/>
    </source>
</evidence>
<dbReference type="GO" id="GO:0042742">
    <property type="term" value="P:defense response to bacterium"/>
    <property type="evidence" value="ECO:0007669"/>
    <property type="project" value="UniProtKB-KW"/>
</dbReference>
<evidence type="ECO:0000256" key="1">
    <source>
        <dbReference type="ARBA" id="ARBA00022529"/>
    </source>
</evidence>
<comment type="caution">
    <text evidence="4">The sequence shown here is derived from an EMBL/GenBank/DDBJ whole genome shotgun (WGS) entry which is preliminary data.</text>
</comment>
<evidence type="ECO:0000313" key="4">
    <source>
        <dbReference type="EMBL" id="EXU74423.1"/>
    </source>
</evidence>
<dbReference type="InterPro" id="IPR036365">
    <property type="entry name" value="PGBD-like_sf"/>
</dbReference>
<dbReference type="OrthoDB" id="6517886at2"/>
<dbReference type="EMBL" id="JFHN01000060">
    <property type="protein sequence ID" value="EXU74423.1"/>
    <property type="molecule type" value="Genomic_DNA"/>
</dbReference>
<accession>A0A014N4T7</accession>
<dbReference type="AlphaFoldDB" id="A0A014N4T7"/>
<dbReference type="InterPro" id="IPR002477">
    <property type="entry name" value="Peptidoglycan-bd-like"/>
</dbReference>
<sequence length="309" mass="35383">MKGRSHTPVILHPDRLFSSVGTCGTNAPDEVKKLQQMVSGAGYRQATGRTLKVDGQCGQSTIEAIRWYQRLLNMSPSGLVTPVDSFFIQALSNAITPHWRPKNTSGPLRVHEGQITFDAEGSDYITAVEPFRQNRYPNFTRILHWPEARSGVTLGRGYDMRERSAGEIHSTLRQAGIEEYKAVICSKAAHLKSRQAEQFVKVYGPLVGEITHQQQINLFEIAYREKRYYGIGVYNRNSRNVPNRLTWGEIESKIRDVFIDTLYMGNRTAPLMVKIMASSNNRQKIIKYIEENLLPFDHRRNLIRIRYLK</sequence>
<keyword evidence="2" id="KW-0081">Bacteriolytic enzyme</keyword>
<reference evidence="4 5" key="1">
    <citation type="submission" date="2014-02" db="EMBL/GenBank/DDBJ databases">
        <title>Draft genome of Erwinia mallotivora strain BT-MARDI, a papaya dieback pathogen.</title>
        <authorList>
            <person name="Redzuan R."/>
            <person name="Abu Bakar N."/>
            <person name="Badrun R."/>
            <person name="Mohd Raih M.F."/>
            <person name="Rozano L."/>
            <person name="Mat Amin N."/>
        </authorList>
    </citation>
    <scope>NUCLEOTIDE SEQUENCE [LARGE SCALE GENOMIC DNA]</scope>
    <source>
        <strain evidence="4 5">BT-MARDI</strain>
    </source>
</reference>
<evidence type="ECO:0000259" key="3">
    <source>
        <dbReference type="Pfam" id="PF01471"/>
    </source>
</evidence>
<dbReference type="Gene3D" id="1.10.101.10">
    <property type="entry name" value="PGBD-like superfamily/PGBD"/>
    <property type="match status" value="1"/>
</dbReference>
<proteinExistence type="predicted"/>
<keyword evidence="5" id="KW-1185">Reference proteome</keyword>
<dbReference type="GO" id="GO:0031640">
    <property type="term" value="P:killing of cells of another organism"/>
    <property type="evidence" value="ECO:0007669"/>
    <property type="project" value="UniProtKB-KW"/>
</dbReference>
<dbReference type="PATRIC" id="fig|69222.5.peg.3439"/>
<dbReference type="InterPro" id="IPR023347">
    <property type="entry name" value="Lysozyme_dom_sf"/>
</dbReference>
<feature type="domain" description="Peptidoglycan binding-like" evidence="3">
    <location>
        <begin position="29"/>
        <end position="82"/>
    </location>
</feature>
<organism evidence="4 5">
    <name type="scientific">Erwinia mallotivora</name>
    <dbReference type="NCBI Taxonomy" id="69222"/>
    <lineage>
        <taxon>Bacteria</taxon>
        <taxon>Pseudomonadati</taxon>
        <taxon>Pseudomonadota</taxon>
        <taxon>Gammaproteobacteria</taxon>
        <taxon>Enterobacterales</taxon>
        <taxon>Erwiniaceae</taxon>
        <taxon>Erwinia</taxon>
    </lineage>
</organism>
<dbReference type="RefSeq" id="WP_034939478.1">
    <property type="nucleotide sequence ID" value="NZ_JFHN01000060.1"/>
</dbReference>
<evidence type="ECO:0000256" key="2">
    <source>
        <dbReference type="ARBA" id="ARBA00022638"/>
    </source>
</evidence>
<gene>
    <name evidence="4" type="ORF">BG55_16890</name>
</gene>